<gene>
    <name evidence="1" type="ORF">E6K72_10325</name>
</gene>
<dbReference type="EMBL" id="VBOS01000369">
    <property type="protein sequence ID" value="TMQ51570.1"/>
    <property type="molecule type" value="Genomic_DNA"/>
</dbReference>
<accession>A0A538SJL9</accession>
<evidence type="ECO:0000313" key="1">
    <source>
        <dbReference type="EMBL" id="TMQ51570.1"/>
    </source>
</evidence>
<name>A0A538SJL9_UNCEI</name>
<organism evidence="1 2">
    <name type="scientific">Eiseniibacteriota bacterium</name>
    <dbReference type="NCBI Taxonomy" id="2212470"/>
    <lineage>
        <taxon>Bacteria</taxon>
        <taxon>Candidatus Eiseniibacteriota</taxon>
    </lineage>
</organism>
<sequence length="86" mass="9812">MNLRSLSHLSNQELLRSLAAIVARDRGTTAEMLAHIAEVDDRRLYAQEGFPSMFAYCVQVLHMSEDTAFKRIRAARTARQFPAIFE</sequence>
<reference evidence="1 2" key="1">
    <citation type="journal article" date="2019" name="Nat. Microbiol.">
        <title>Mediterranean grassland soil C-N compound turnover is dependent on rainfall and depth, and is mediated by genomically divergent microorganisms.</title>
        <authorList>
            <person name="Diamond S."/>
            <person name="Andeer P.F."/>
            <person name="Li Z."/>
            <person name="Crits-Christoph A."/>
            <person name="Burstein D."/>
            <person name="Anantharaman K."/>
            <person name="Lane K.R."/>
            <person name="Thomas B.C."/>
            <person name="Pan C."/>
            <person name="Northen T.R."/>
            <person name="Banfield J.F."/>
        </authorList>
    </citation>
    <scope>NUCLEOTIDE SEQUENCE [LARGE SCALE GENOMIC DNA]</scope>
    <source>
        <strain evidence="1">WS_2</strain>
    </source>
</reference>
<dbReference type="AlphaFoldDB" id="A0A538SJL9"/>
<proteinExistence type="predicted"/>
<evidence type="ECO:0008006" key="3">
    <source>
        <dbReference type="Google" id="ProtNLM"/>
    </source>
</evidence>
<protein>
    <recommendedName>
        <fullName evidence="3">HNH endonuclease</fullName>
    </recommendedName>
</protein>
<comment type="caution">
    <text evidence="1">The sequence shown here is derived from an EMBL/GenBank/DDBJ whole genome shotgun (WGS) entry which is preliminary data.</text>
</comment>
<feature type="non-terminal residue" evidence="1">
    <location>
        <position position="86"/>
    </location>
</feature>
<dbReference type="Proteomes" id="UP000317716">
    <property type="component" value="Unassembled WGS sequence"/>
</dbReference>
<evidence type="ECO:0000313" key="2">
    <source>
        <dbReference type="Proteomes" id="UP000317716"/>
    </source>
</evidence>